<evidence type="ECO:0000256" key="1">
    <source>
        <dbReference type="SAM" id="MobiDB-lite"/>
    </source>
</evidence>
<dbReference type="Gramene" id="PNW87310">
    <property type="protein sequence ID" value="PNW87310"/>
    <property type="gene ID" value="CHLRE_02g117410v5"/>
</dbReference>
<organism evidence="4 5">
    <name type="scientific">Chlamydomonas reinhardtii</name>
    <name type="common">Chlamydomonas smithii</name>
    <dbReference type="NCBI Taxonomy" id="3055"/>
    <lineage>
        <taxon>Eukaryota</taxon>
        <taxon>Viridiplantae</taxon>
        <taxon>Chlorophyta</taxon>
        <taxon>core chlorophytes</taxon>
        <taxon>Chlorophyceae</taxon>
        <taxon>CS clade</taxon>
        <taxon>Chlamydomonadales</taxon>
        <taxon>Chlamydomonadaceae</taxon>
        <taxon>Chlamydomonas</taxon>
    </lineage>
</organism>
<feature type="chain" id="PRO_5014446792" description="ABM domain-containing protein" evidence="2">
    <location>
        <begin position="26"/>
        <end position="313"/>
    </location>
</feature>
<dbReference type="OMA" id="WDEEANT"/>
<accession>A0A2K3E3E3</accession>
<dbReference type="InParanoid" id="A0A2K3E3E3"/>
<evidence type="ECO:0000313" key="5">
    <source>
        <dbReference type="Proteomes" id="UP000006906"/>
    </source>
</evidence>
<evidence type="ECO:0000259" key="3">
    <source>
        <dbReference type="PROSITE" id="PS51725"/>
    </source>
</evidence>
<dbReference type="GeneID" id="66052500"/>
<dbReference type="PANTHER" id="PTHR33336:SF15">
    <property type="entry name" value="ABM DOMAIN-CONTAINING PROTEIN"/>
    <property type="match status" value="1"/>
</dbReference>
<dbReference type="EMBL" id="CM008963">
    <property type="protein sequence ID" value="PNW87310.1"/>
    <property type="molecule type" value="Genomic_DNA"/>
</dbReference>
<gene>
    <name evidence="4" type="ORF">CHLRE_02g117410v5</name>
</gene>
<feature type="compositionally biased region" description="Basic and acidic residues" evidence="1">
    <location>
        <begin position="201"/>
        <end position="210"/>
    </location>
</feature>
<feature type="signal peptide" evidence="2">
    <location>
        <begin position="1"/>
        <end position="25"/>
    </location>
</feature>
<dbReference type="InterPro" id="IPR007138">
    <property type="entry name" value="ABM_dom"/>
</dbReference>
<dbReference type="AlphaFoldDB" id="A0A2K3E3E3"/>
<dbReference type="InterPro" id="IPR050744">
    <property type="entry name" value="AI-2_Isomerase_LsrG"/>
</dbReference>
<dbReference type="PANTHER" id="PTHR33336">
    <property type="entry name" value="QUINOL MONOOXYGENASE YGIN-RELATED"/>
    <property type="match status" value="1"/>
</dbReference>
<evidence type="ECO:0000313" key="4">
    <source>
        <dbReference type="EMBL" id="PNW87310.1"/>
    </source>
</evidence>
<dbReference type="PROSITE" id="PS51725">
    <property type="entry name" value="ABM"/>
    <property type="match status" value="1"/>
</dbReference>
<proteinExistence type="predicted"/>
<reference evidence="4 5" key="1">
    <citation type="journal article" date="2007" name="Science">
        <title>The Chlamydomonas genome reveals the evolution of key animal and plant functions.</title>
        <authorList>
            <person name="Merchant S.S."/>
            <person name="Prochnik S.E."/>
            <person name="Vallon O."/>
            <person name="Harris E.H."/>
            <person name="Karpowicz S.J."/>
            <person name="Witman G.B."/>
            <person name="Terry A."/>
            <person name="Salamov A."/>
            <person name="Fritz-Laylin L.K."/>
            <person name="Marechal-Drouard L."/>
            <person name="Marshall W.F."/>
            <person name="Qu L.H."/>
            <person name="Nelson D.R."/>
            <person name="Sanderfoot A.A."/>
            <person name="Spalding M.H."/>
            <person name="Kapitonov V.V."/>
            <person name="Ren Q."/>
            <person name="Ferris P."/>
            <person name="Lindquist E."/>
            <person name="Shapiro H."/>
            <person name="Lucas S.M."/>
            <person name="Grimwood J."/>
            <person name="Schmutz J."/>
            <person name="Cardol P."/>
            <person name="Cerutti H."/>
            <person name="Chanfreau G."/>
            <person name="Chen C.L."/>
            <person name="Cognat V."/>
            <person name="Croft M.T."/>
            <person name="Dent R."/>
            <person name="Dutcher S."/>
            <person name="Fernandez E."/>
            <person name="Fukuzawa H."/>
            <person name="Gonzalez-Ballester D."/>
            <person name="Gonzalez-Halphen D."/>
            <person name="Hallmann A."/>
            <person name="Hanikenne M."/>
            <person name="Hippler M."/>
            <person name="Inwood W."/>
            <person name="Jabbari K."/>
            <person name="Kalanon M."/>
            <person name="Kuras R."/>
            <person name="Lefebvre P.A."/>
            <person name="Lemaire S.D."/>
            <person name="Lobanov A.V."/>
            <person name="Lohr M."/>
            <person name="Manuell A."/>
            <person name="Meier I."/>
            <person name="Mets L."/>
            <person name="Mittag M."/>
            <person name="Mittelmeier T."/>
            <person name="Moroney J.V."/>
            <person name="Moseley J."/>
            <person name="Napoli C."/>
            <person name="Nedelcu A.M."/>
            <person name="Niyogi K."/>
            <person name="Novoselov S.V."/>
            <person name="Paulsen I.T."/>
            <person name="Pazour G."/>
            <person name="Purton S."/>
            <person name="Ral J.P."/>
            <person name="Riano-Pachon D.M."/>
            <person name="Riekhof W."/>
            <person name="Rymarquis L."/>
            <person name="Schroda M."/>
            <person name="Stern D."/>
            <person name="Umen J."/>
            <person name="Willows R."/>
            <person name="Wilson N."/>
            <person name="Zimmer S.L."/>
            <person name="Allmer J."/>
            <person name="Balk J."/>
            <person name="Bisova K."/>
            <person name="Chen C.J."/>
            <person name="Elias M."/>
            <person name="Gendler K."/>
            <person name="Hauser C."/>
            <person name="Lamb M.R."/>
            <person name="Ledford H."/>
            <person name="Long J.C."/>
            <person name="Minagawa J."/>
            <person name="Page M.D."/>
            <person name="Pan J."/>
            <person name="Pootakham W."/>
            <person name="Roje S."/>
            <person name="Rose A."/>
            <person name="Stahlberg E."/>
            <person name="Terauchi A.M."/>
            <person name="Yang P."/>
            <person name="Ball S."/>
            <person name="Bowler C."/>
            <person name="Dieckmann C.L."/>
            <person name="Gladyshev V.N."/>
            <person name="Green P."/>
            <person name="Jorgensen R."/>
            <person name="Mayfield S."/>
            <person name="Mueller-Roeber B."/>
            <person name="Rajamani S."/>
            <person name="Sayre R.T."/>
            <person name="Brokstein P."/>
            <person name="Dubchak I."/>
            <person name="Goodstein D."/>
            <person name="Hornick L."/>
            <person name="Huang Y.W."/>
            <person name="Jhaveri J."/>
            <person name="Luo Y."/>
            <person name="Martinez D."/>
            <person name="Ngau W.C."/>
            <person name="Otillar B."/>
            <person name="Poliakov A."/>
            <person name="Porter A."/>
            <person name="Szajkowski L."/>
            <person name="Werner G."/>
            <person name="Zhou K."/>
            <person name="Grigoriev I.V."/>
            <person name="Rokhsar D.S."/>
            <person name="Grossman A.R."/>
        </authorList>
    </citation>
    <scope>NUCLEOTIDE SEQUENCE [LARGE SCALE GENOMIC DNA]</scope>
    <source>
        <strain evidence="5">CC-503</strain>
    </source>
</reference>
<dbReference type="Pfam" id="PF03992">
    <property type="entry name" value="ABM"/>
    <property type="match status" value="2"/>
</dbReference>
<keyword evidence="5" id="KW-1185">Reference proteome</keyword>
<feature type="region of interest" description="Disordered" evidence="1">
    <location>
        <begin position="186"/>
        <end position="210"/>
    </location>
</feature>
<feature type="domain" description="ABM" evidence="3">
    <location>
        <begin position="89"/>
        <end position="181"/>
    </location>
</feature>
<name>A0A2K3E3E3_CHLRE</name>
<dbReference type="KEGG" id="cre:CHLRE_02g117410v5"/>
<dbReference type="RefSeq" id="XP_042927632.1">
    <property type="nucleotide sequence ID" value="XM_043059998.1"/>
</dbReference>
<dbReference type="OrthoDB" id="531382at2759"/>
<sequence>MAPRRKSGGPLLLLLAAALAAAALALTPAAAAGARLPTPATDTASAAWSRLQGLVRGEGLLRTEDGSAAAAAADSEEEVGRGKRHRHRAIMAIKYEVPPSLQHDFVDEWRKLEDSTSDEKGNLVFDLKKTWGDNLYFWAYGEWKSYEDYMDHFRSDSVEGFLSWLDDHDVMWTLFPLKNITDEGAAKSSKADPASVSNKGGGDKGGGDDPRDAAAHVVIQYHVQPSHVDEFLGAWQDAAESTWDEEANTIYALRKVANMNHHFLAYGTWKDYDAYMDHFTSKHVRKLRQFLAERDIQWFAEPLMKKGSQAEDV</sequence>
<evidence type="ECO:0000256" key="2">
    <source>
        <dbReference type="SAM" id="SignalP"/>
    </source>
</evidence>
<dbReference type="Gene3D" id="3.30.70.100">
    <property type="match status" value="2"/>
</dbReference>
<dbReference type="SUPFAM" id="SSF54909">
    <property type="entry name" value="Dimeric alpha+beta barrel"/>
    <property type="match status" value="2"/>
</dbReference>
<protein>
    <recommendedName>
        <fullName evidence="3">ABM domain-containing protein</fullName>
    </recommendedName>
</protein>
<keyword evidence="2" id="KW-0732">Signal</keyword>
<dbReference type="Proteomes" id="UP000006906">
    <property type="component" value="Chromosome 2"/>
</dbReference>
<dbReference type="InterPro" id="IPR011008">
    <property type="entry name" value="Dimeric_a/b-barrel"/>
</dbReference>
<dbReference type="GO" id="GO:0003824">
    <property type="term" value="F:catalytic activity"/>
    <property type="evidence" value="ECO:0000318"/>
    <property type="project" value="GO_Central"/>
</dbReference>